<organism evidence="2 3">
    <name type="scientific">Metabacillus lacus</name>
    <dbReference type="NCBI Taxonomy" id="1983721"/>
    <lineage>
        <taxon>Bacteria</taxon>
        <taxon>Bacillati</taxon>
        <taxon>Bacillota</taxon>
        <taxon>Bacilli</taxon>
        <taxon>Bacillales</taxon>
        <taxon>Bacillaceae</taxon>
        <taxon>Metabacillus</taxon>
    </lineage>
</organism>
<comment type="caution">
    <text evidence="2">The sequence shown here is derived from an EMBL/GenBank/DDBJ whole genome shotgun (WGS) entry which is preliminary data.</text>
</comment>
<keyword evidence="2" id="KW-0282">Flagellum</keyword>
<dbReference type="NCBIfam" id="NF005834">
    <property type="entry name" value="PRK07738.1"/>
    <property type="match status" value="1"/>
</dbReference>
<reference evidence="2 3" key="1">
    <citation type="submission" date="2019-11" db="EMBL/GenBank/DDBJ databases">
        <title>Bacillus lacus genome.</title>
        <authorList>
            <person name="Allen C.J."/>
            <person name="Newman J.D."/>
        </authorList>
    </citation>
    <scope>NUCLEOTIDE SEQUENCE [LARGE SCALE GENOMIC DNA]</scope>
    <source>
        <strain evidence="2 3">KCTC 33946</strain>
    </source>
</reference>
<evidence type="ECO:0000313" key="3">
    <source>
        <dbReference type="Proteomes" id="UP000448867"/>
    </source>
</evidence>
<name>A0A7X2IYL5_9BACI</name>
<keyword evidence="3" id="KW-1185">Reference proteome</keyword>
<accession>A0A7X2IYL5</accession>
<sequence>MDIDRLSTQAVPTTQESQQTTDATKRKAPELTPSPASEQLHYKEKIIGIIDSLNKFLVPMDTFVKFEFHEKLNEYYVTLVDQRTNEVIREIPSKKMLDIYASMAELMGIAIDKRI</sequence>
<feature type="region of interest" description="Disordered" evidence="1">
    <location>
        <begin position="1"/>
        <end position="37"/>
    </location>
</feature>
<feature type="compositionally biased region" description="Polar residues" evidence="1">
    <location>
        <begin position="1"/>
        <end position="22"/>
    </location>
</feature>
<protein>
    <submittedName>
        <fullName evidence="2">Flagellar protein FlaG</fullName>
    </submittedName>
</protein>
<dbReference type="PANTHER" id="PTHR37166:SF1">
    <property type="entry name" value="PROTEIN FLAG"/>
    <property type="match status" value="1"/>
</dbReference>
<dbReference type="EMBL" id="WKKI01000012">
    <property type="protein sequence ID" value="MRX72195.1"/>
    <property type="molecule type" value="Genomic_DNA"/>
</dbReference>
<keyword evidence="2" id="KW-0969">Cilium</keyword>
<dbReference type="PANTHER" id="PTHR37166">
    <property type="entry name" value="PROTEIN FLAG"/>
    <property type="match status" value="1"/>
</dbReference>
<proteinExistence type="predicted"/>
<dbReference type="RefSeq" id="WP_154307334.1">
    <property type="nucleotide sequence ID" value="NZ_WKKI01000012.1"/>
</dbReference>
<dbReference type="InterPro" id="IPR005186">
    <property type="entry name" value="FlaG"/>
</dbReference>
<dbReference type="Proteomes" id="UP000448867">
    <property type="component" value="Unassembled WGS sequence"/>
</dbReference>
<evidence type="ECO:0000313" key="2">
    <source>
        <dbReference type="EMBL" id="MRX72195.1"/>
    </source>
</evidence>
<dbReference type="AlphaFoldDB" id="A0A7X2IYL5"/>
<dbReference type="OrthoDB" id="9799867at2"/>
<gene>
    <name evidence="2" type="primary">flaG</name>
    <name evidence="2" type="ORF">GJU40_08525</name>
</gene>
<dbReference type="SUPFAM" id="SSF160214">
    <property type="entry name" value="FlaG-like"/>
    <property type="match status" value="1"/>
</dbReference>
<dbReference type="Gene3D" id="3.30.160.170">
    <property type="entry name" value="FlaG-like"/>
    <property type="match status" value="1"/>
</dbReference>
<evidence type="ECO:0000256" key="1">
    <source>
        <dbReference type="SAM" id="MobiDB-lite"/>
    </source>
</evidence>
<dbReference type="Pfam" id="PF03646">
    <property type="entry name" value="FlaG"/>
    <property type="match status" value="1"/>
</dbReference>
<dbReference type="InterPro" id="IPR035924">
    <property type="entry name" value="FlaG-like_sf"/>
</dbReference>
<keyword evidence="2" id="KW-0966">Cell projection</keyword>